<dbReference type="Proteomes" id="UP000828390">
    <property type="component" value="Unassembled WGS sequence"/>
</dbReference>
<gene>
    <name evidence="1" type="ORF">DPMN_102938</name>
</gene>
<keyword evidence="2" id="KW-1185">Reference proteome</keyword>
<reference evidence="1" key="1">
    <citation type="journal article" date="2019" name="bioRxiv">
        <title>The Genome of the Zebra Mussel, Dreissena polymorpha: A Resource for Invasive Species Research.</title>
        <authorList>
            <person name="McCartney M.A."/>
            <person name="Auch B."/>
            <person name="Kono T."/>
            <person name="Mallez S."/>
            <person name="Zhang Y."/>
            <person name="Obille A."/>
            <person name="Becker A."/>
            <person name="Abrahante J.E."/>
            <person name="Garbe J."/>
            <person name="Badalamenti J.P."/>
            <person name="Herman A."/>
            <person name="Mangelson H."/>
            <person name="Liachko I."/>
            <person name="Sullivan S."/>
            <person name="Sone E.D."/>
            <person name="Koren S."/>
            <person name="Silverstein K.A.T."/>
            <person name="Beckman K.B."/>
            <person name="Gohl D.M."/>
        </authorList>
    </citation>
    <scope>NUCLEOTIDE SEQUENCE</scope>
    <source>
        <strain evidence="1">Duluth1</strain>
        <tissue evidence="1">Whole animal</tissue>
    </source>
</reference>
<dbReference type="AlphaFoldDB" id="A0A9D4H8Z1"/>
<accession>A0A9D4H8Z1</accession>
<protein>
    <submittedName>
        <fullName evidence="1">Uncharacterized protein</fullName>
    </submittedName>
</protein>
<reference evidence="1" key="2">
    <citation type="submission" date="2020-11" db="EMBL/GenBank/DDBJ databases">
        <authorList>
            <person name="McCartney M.A."/>
            <person name="Auch B."/>
            <person name="Kono T."/>
            <person name="Mallez S."/>
            <person name="Becker A."/>
            <person name="Gohl D.M."/>
            <person name="Silverstein K.A.T."/>
            <person name="Koren S."/>
            <person name="Bechman K.B."/>
            <person name="Herman A."/>
            <person name="Abrahante J.E."/>
            <person name="Garbe J."/>
        </authorList>
    </citation>
    <scope>NUCLEOTIDE SEQUENCE</scope>
    <source>
        <strain evidence="1">Duluth1</strain>
        <tissue evidence="1">Whole animal</tissue>
    </source>
</reference>
<name>A0A9D4H8Z1_DREPO</name>
<evidence type="ECO:0000313" key="2">
    <source>
        <dbReference type="Proteomes" id="UP000828390"/>
    </source>
</evidence>
<dbReference type="EMBL" id="JAIWYP010000004">
    <property type="protein sequence ID" value="KAH3829710.1"/>
    <property type="molecule type" value="Genomic_DNA"/>
</dbReference>
<evidence type="ECO:0000313" key="1">
    <source>
        <dbReference type="EMBL" id="KAH3829710.1"/>
    </source>
</evidence>
<comment type="caution">
    <text evidence="1">The sequence shown here is derived from an EMBL/GenBank/DDBJ whole genome shotgun (WGS) entry which is preliminary data.</text>
</comment>
<organism evidence="1 2">
    <name type="scientific">Dreissena polymorpha</name>
    <name type="common">Zebra mussel</name>
    <name type="synonym">Mytilus polymorpha</name>
    <dbReference type="NCBI Taxonomy" id="45954"/>
    <lineage>
        <taxon>Eukaryota</taxon>
        <taxon>Metazoa</taxon>
        <taxon>Spiralia</taxon>
        <taxon>Lophotrochozoa</taxon>
        <taxon>Mollusca</taxon>
        <taxon>Bivalvia</taxon>
        <taxon>Autobranchia</taxon>
        <taxon>Heteroconchia</taxon>
        <taxon>Euheterodonta</taxon>
        <taxon>Imparidentia</taxon>
        <taxon>Neoheterodontei</taxon>
        <taxon>Myida</taxon>
        <taxon>Dreissenoidea</taxon>
        <taxon>Dreissenidae</taxon>
        <taxon>Dreissena</taxon>
    </lineage>
</organism>
<sequence>MLKGINHLCQRPRHQQESEKLYSFINSKRCQRSGLQILKNIAGGRSYPTSKAEILKAHSGASSLKKTSLTPQQWIKT</sequence>
<proteinExistence type="predicted"/>